<protein>
    <submittedName>
        <fullName evidence="2">MaoC family dehydratase</fullName>
    </submittedName>
</protein>
<proteinExistence type="predicted"/>
<dbReference type="PANTHER" id="PTHR42993">
    <property type="entry name" value="MAOC-LIKE DEHYDRATASE DOMAIN-CONTAINING PROTEIN"/>
    <property type="match status" value="1"/>
</dbReference>
<organism evidence="2 3">
    <name type="scientific">Pseudoduganella guangdongensis</name>
    <dbReference type="NCBI Taxonomy" id="2692179"/>
    <lineage>
        <taxon>Bacteria</taxon>
        <taxon>Pseudomonadati</taxon>
        <taxon>Pseudomonadota</taxon>
        <taxon>Betaproteobacteria</taxon>
        <taxon>Burkholderiales</taxon>
        <taxon>Oxalobacteraceae</taxon>
        <taxon>Telluria group</taxon>
        <taxon>Pseudoduganella</taxon>
    </lineage>
</organism>
<reference evidence="2 3" key="1">
    <citation type="submission" date="2019-12" db="EMBL/GenBank/DDBJ databases">
        <title>Novel species isolated from a subtropical stream in China.</title>
        <authorList>
            <person name="Lu H."/>
        </authorList>
    </citation>
    <scope>NUCLEOTIDE SEQUENCE [LARGE SCALE GENOMIC DNA]</scope>
    <source>
        <strain evidence="2 3">DS3</strain>
    </source>
</reference>
<dbReference type="Pfam" id="PF01575">
    <property type="entry name" value="MaoC_dehydratas"/>
    <property type="match status" value="1"/>
</dbReference>
<dbReference type="SUPFAM" id="SSF54637">
    <property type="entry name" value="Thioesterase/thiol ester dehydrase-isomerase"/>
    <property type="match status" value="1"/>
</dbReference>
<evidence type="ECO:0000259" key="1">
    <source>
        <dbReference type="Pfam" id="PF01575"/>
    </source>
</evidence>
<dbReference type="CDD" id="cd03450">
    <property type="entry name" value="NodN"/>
    <property type="match status" value="1"/>
</dbReference>
<keyword evidence="3" id="KW-1185">Reference proteome</keyword>
<dbReference type="AlphaFoldDB" id="A0A6N9HM13"/>
<dbReference type="EMBL" id="WWCJ01000019">
    <property type="protein sequence ID" value="MYN04698.1"/>
    <property type="molecule type" value="Genomic_DNA"/>
</dbReference>
<dbReference type="InterPro" id="IPR002539">
    <property type="entry name" value="MaoC-like_dom"/>
</dbReference>
<dbReference type="InterPro" id="IPR039375">
    <property type="entry name" value="NodN-like"/>
</dbReference>
<comment type="caution">
    <text evidence="2">The sequence shown here is derived from an EMBL/GenBank/DDBJ whole genome shotgun (WGS) entry which is preliminary data.</text>
</comment>
<dbReference type="RefSeq" id="WP_161027651.1">
    <property type="nucleotide sequence ID" value="NZ_WWCJ01000019.1"/>
</dbReference>
<sequence length="155" mass="16972">MQVQPRLVRNIAELEALVGQEVGVSNWVDITQERVNAFGAATNDQQWIHTDPVRAAAESPFGGTVAHGFLTLSLLPGLLQDAVYMEDMRMGLNYGLDKVRFPAPVPVGSRVRGRVALRSIEPVAGGHQLLWEVTVECEGSSKPACVAEFLMRRYA</sequence>
<name>A0A6N9HM13_9BURK</name>
<feature type="domain" description="MaoC-like" evidence="1">
    <location>
        <begin position="16"/>
        <end position="121"/>
    </location>
</feature>
<dbReference type="Proteomes" id="UP000448575">
    <property type="component" value="Unassembled WGS sequence"/>
</dbReference>
<evidence type="ECO:0000313" key="3">
    <source>
        <dbReference type="Proteomes" id="UP000448575"/>
    </source>
</evidence>
<dbReference type="Gene3D" id="3.10.129.10">
    <property type="entry name" value="Hotdog Thioesterase"/>
    <property type="match status" value="1"/>
</dbReference>
<dbReference type="PANTHER" id="PTHR42993:SF1">
    <property type="entry name" value="MAOC-LIKE DEHYDRATASE DOMAIN-CONTAINING PROTEIN"/>
    <property type="match status" value="1"/>
</dbReference>
<accession>A0A6N9HM13</accession>
<gene>
    <name evidence="2" type="ORF">GTP41_21625</name>
</gene>
<dbReference type="InterPro" id="IPR029069">
    <property type="entry name" value="HotDog_dom_sf"/>
</dbReference>
<evidence type="ECO:0000313" key="2">
    <source>
        <dbReference type="EMBL" id="MYN04698.1"/>
    </source>
</evidence>